<dbReference type="SUPFAM" id="SSF52833">
    <property type="entry name" value="Thioredoxin-like"/>
    <property type="match status" value="1"/>
</dbReference>
<dbReference type="EMBL" id="OV170224">
    <property type="protein sequence ID" value="CAH0724251.1"/>
    <property type="molecule type" value="Genomic_DNA"/>
</dbReference>
<gene>
    <name evidence="4" type="ORF">BINO364_LOCUS9986</name>
</gene>
<dbReference type="PANTHER" id="PTHR43969">
    <property type="entry name" value="GLUTATHIONE S TRANSFERASE D10, ISOFORM A-RELATED"/>
    <property type="match status" value="1"/>
</dbReference>
<name>A0A8J9UPX0_9NEOP</name>
<dbReference type="CDD" id="cd03045">
    <property type="entry name" value="GST_N_Delta_Epsilon"/>
    <property type="match status" value="1"/>
</dbReference>
<dbReference type="PROSITE" id="PS50404">
    <property type="entry name" value="GST_NTER"/>
    <property type="match status" value="1"/>
</dbReference>
<dbReference type="AlphaFoldDB" id="A0A8J9UPX0"/>
<dbReference type="FunFam" id="1.20.1050.10:FF:000007">
    <property type="entry name" value="Glutathione S-transferase 1-1"/>
    <property type="match status" value="1"/>
</dbReference>
<organism evidence="4 5">
    <name type="scientific">Brenthis ino</name>
    <name type="common">lesser marbled fritillary</name>
    <dbReference type="NCBI Taxonomy" id="405034"/>
    <lineage>
        <taxon>Eukaryota</taxon>
        <taxon>Metazoa</taxon>
        <taxon>Ecdysozoa</taxon>
        <taxon>Arthropoda</taxon>
        <taxon>Hexapoda</taxon>
        <taxon>Insecta</taxon>
        <taxon>Pterygota</taxon>
        <taxon>Neoptera</taxon>
        <taxon>Endopterygota</taxon>
        <taxon>Lepidoptera</taxon>
        <taxon>Glossata</taxon>
        <taxon>Ditrysia</taxon>
        <taxon>Papilionoidea</taxon>
        <taxon>Nymphalidae</taxon>
        <taxon>Heliconiinae</taxon>
        <taxon>Argynnini</taxon>
        <taxon>Brenthis</taxon>
    </lineage>
</organism>
<dbReference type="InterPro" id="IPR036249">
    <property type="entry name" value="Thioredoxin-like_sf"/>
</dbReference>
<feature type="non-terminal residue" evidence="4">
    <location>
        <position position="217"/>
    </location>
</feature>
<dbReference type="FunFam" id="3.40.30.10:FF:000034">
    <property type="entry name" value="glutathione S-transferase 1"/>
    <property type="match status" value="1"/>
</dbReference>
<dbReference type="InterPro" id="IPR040079">
    <property type="entry name" value="Glutathione_S-Trfase"/>
</dbReference>
<dbReference type="InterPro" id="IPR004045">
    <property type="entry name" value="Glutathione_S-Trfase_N"/>
</dbReference>
<dbReference type="Pfam" id="PF00043">
    <property type="entry name" value="GST_C"/>
    <property type="match status" value="1"/>
</dbReference>
<evidence type="ECO:0000259" key="3">
    <source>
        <dbReference type="PROSITE" id="PS50405"/>
    </source>
</evidence>
<dbReference type="SFLD" id="SFLDG01153">
    <property type="entry name" value="Main.4:_Theta-like"/>
    <property type="match status" value="1"/>
</dbReference>
<dbReference type="InterPro" id="IPR010987">
    <property type="entry name" value="Glutathione-S-Trfase_C-like"/>
</dbReference>
<dbReference type="CDD" id="cd03177">
    <property type="entry name" value="GST_C_Delta_Epsilon"/>
    <property type="match status" value="1"/>
</dbReference>
<reference evidence="4" key="1">
    <citation type="submission" date="2021-12" db="EMBL/GenBank/DDBJ databases">
        <authorList>
            <person name="Martin H S."/>
        </authorList>
    </citation>
    <scope>NUCLEOTIDE SEQUENCE</scope>
</reference>
<feature type="domain" description="GST C-terminal" evidence="3">
    <location>
        <begin position="89"/>
        <end position="214"/>
    </location>
</feature>
<dbReference type="Pfam" id="PF13417">
    <property type="entry name" value="GST_N_3"/>
    <property type="match status" value="1"/>
</dbReference>
<dbReference type="GO" id="GO:0006749">
    <property type="term" value="P:glutathione metabolic process"/>
    <property type="evidence" value="ECO:0007669"/>
    <property type="project" value="TreeGrafter"/>
</dbReference>
<evidence type="ECO:0000313" key="4">
    <source>
        <dbReference type="EMBL" id="CAH0724251.1"/>
    </source>
</evidence>
<dbReference type="SUPFAM" id="SSF47616">
    <property type="entry name" value="GST C-terminal domain-like"/>
    <property type="match status" value="1"/>
</dbReference>
<dbReference type="GO" id="GO:0004364">
    <property type="term" value="F:glutathione transferase activity"/>
    <property type="evidence" value="ECO:0007669"/>
    <property type="project" value="TreeGrafter"/>
</dbReference>
<dbReference type="InterPro" id="IPR036282">
    <property type="entry name" value="Glutathione-S-Trfase_C_sf"/>
</dbReference>
<dbReference type="PANTHER" id="PTHR43969:SF9">
    <property type="entry name" value="GLUTATHIONE S TRANSFERASE D10, ISOFORM A-RELATED"/>
    <property type="match status" value="1"/>
</dbReference>
<comment type="subunit">
    <text evidence="1">Homodimer.</text>
</comment>
<feature type="domain" description="GST N-terminal" evidence="2">
    <location>
        <begin position="2"/>
        <end position="83"/>
    </location>
</feature>
<dbReference type="InterPro" id="IPR004046">
    <property type="entry name" value="GST_C"/>
</dbReference>
<proteinExistence type="predicted"/>
<dbReference type="Gene3D" id="1.20.1050.10">
    <property type="match status" value="1"/>
</dbReference>
<protein>
    <recommendedName>
        <fullName evidence="6">Glutathione S-transferase</fullName>
    </recommendedName>
</protein>
<dbReference type="PROSITE" id="PS50405">
    <property type="entry name" value="GST_CTER"/>
    <property type="match status" value="1"/>
</dbReference>
<sequence length="217" mass="24534">MSGIKLYHFNVSAPSRGAYMATKLIGVPAEIVIINLIKKEQLSESFIKINPQHCVPTLDDNGFVLWESRAIACYLADKYGKNDDIYPKDLQQRAVVNSRLYFDSSFLYPKIRAICYPIIYEGVTEIKEKLKDDLNTTLGFLNQFLNGNKWVAGNDMTIADTAILASMSSIIQVGWDMSQFPNIQRWFQDCSIIPGYEENIQGAKAFSELVKKNLKSS</sequence>
<accession>A0A8J9UPX0</accession>
<dbReference type="Gene3D" id="3.40.30.10">
    <property type="entry name" value="Glutaredoxin"/>
    <property type="match status" value="1"/>
</dbReference>
<evidence type="ECO:0000256" key="1">
    <source>
        <dbReference type="ARBA" id="ARBA00011738"/>
    </source>
</evidence>
<evidence type="ECO:0000313" key="5">
    <source>
        <dbReference type="Proteomes" id="UP000838878"/>
    </source>
</evidence>
<dbReference type="Proteomes" id="UP000838878">
    <property type="component" value="Chromosome 4"/>
</dbReference>
<dbReference type="SFLD" id="SFLDS00019">
    <property type="entry name" value="Glutathione_Transferase_(cytos"/>
    <property type="match status" value="1"/>
</dbReference>
<dbReference type="SFLD" id="SFLDG00358">
    <property type="entry name" value="Main_(cytGST)"/>
    <property type="match status" value="1"/>
</dbReference>
<evidence type="ECO:0008006" key="6">
    <source>
        <dbReference type="Google" id="ProtNLM"/>
    </source>
</evidence>
<keyword evidence="5" id="KW-1185">Reference proteome</keyword>
<dbReference type="OrthoDB" id="2309723at2759"/>
<evidence type="ECO:0000259" key="2">
    <source>
        <dbReference type="PROSITE" id="PS50404"/>
    </source>
</evidence>